<comment type="caution">
    <text evidence="1">The sequence shown here is derived from an EMBL/GenBank/DDBJ whole genome shotgun (WGS) entry which is preliminary data.</text>
</comment>
<dbReference type="EMBL" id="BGPR01000368">
    <property type="protein sequence ID" value="GBM16116.1"/>
    <property type="molecule type" value="Genomic_DNA"/>
</dbReference>
<gene>
    <name evidence="1" type="ORF">AVEN_163141_1</name>
</gene>
<keyword evidence="2" id="KW-1185">Reference proteome</keyword>
<dbReference type="Proteomes" id="UP000499080">
    <property type="component" value="Unassembled WGS sequence"/>
</dbReference>
<proteinExistence type="predicted"/>
<sequence length="131" mass="14754">MPGDEVMGDSFQPFLFEVWRWLPHMPRHCESTLRGIVKCRVSSTTTCIDRCPQRGETFSDEGNLNQSGRLILCVGEMASWQDEMQMSRKKVREAATGFTLTGLFSYPGWVGSVSPFDRGTLIAFSRPKEGV</sequence>
<evidence type="ECO:0000313" key="2">
    <source>
        <dbReference type="Proteomes" id="UP000499080"/>
    </source>
</evidence>
<dbReference type="AlphaFoldDB" id="A0A4Y2DJB8"/>
<accession>A0A4Y2DJB8</accession>
<name>A0A4Y2DJB8_ARAVE</name>
<reference evidence="1 2" key="1">
    <citation type="journal article" date="2019" name="Sci. Rep.">
        <title>Orb-weaving spider Araneus ventricosus genome elucidates the spidroin gene catalogue.</title>
        <authorList>
            <person name="Kono N."/>
            <person name="Nakamura H."/>
            <person name="Ohtoshi R."/>
            <person name="Moran D.A.P."/>
            <person name="Shinohara A."/>
            <person name="Yoshida Y."/>
            <person name="Fujiwara M."/>
            <person name="Mori M."/>
            <person name="Tomita M."/>
            <person name="Arakawa K."/>
        </authorList>
    </citation>
    <scope>NUCLEOTIDE SEQUENCE [LARGE SCALE GENOMIC DNA]</scope>
</reference>
<organism evidence="1 2">
    <name type="scientific">Araneus ventricosus</name>
    <name type="common">Orbweaver spider</name>
    <name type="synonym">Epeira ventricosa</name>
    <dbReference type="NCBI Taxonomy" id="182803"/>
    <lineage>
        <taxon>Eukaryota</taxon>
        <taxon>Metazoa</taxon>
        <taxon>Ecdysozoa</taxon>
        <taxon>Arthropoda</taxon>
        <taxon>Chelicerata</taxon>
        <taxon>Arachnida</taxon>
        <taxon>Araneae</taxon>
        <taxon>Araneomorphae</taxon>
        <taxon>Entelegynae</taxon>
        <taxon>Araneoidea</taxon>
        <taxon>Araneidae</taxon>
        <taxon>Araneus</taxon>
    </lineage>
</organism>
<evidence type="ECO:0000313" key="1">
    <source>
        <dbReference type="EMBL" id="GBM16116.1"/>
    </source>
</evidence>
<protein>
    <submittedName>
        <fullName evidence="1">Uncharacterized protein</fullName>
    </submittedName>
</protein>